<dbReference type="InterPro" id="IPR018971">
    <property type="entry name" value="DUF1997"/>
</dbReference>
<organism evidence="2 3">
    <name type="scientific">Chloropicon primus</name>
    <dbReference type="NCBI Taxonomy" id="1764295"/>
    <lineage>
        <taxon>Eukaryota</taxon>
        <taxon>Viridiplantae</taxon>
        <taxon>Chlorophyta</taxon>
        <taxon>Chloropicophyceae</taxon>
        <taxon>Chloropicales</taxon>
        <taxon>Chloropicaceae</taxon>
        <taxon>Chloropicon</taxon>
    </lineage>
</organism>
<evidence type="ECO:0000313" key="2">
    <source>
        <dbReference type="EMBL" id="QDZ20361.1"/>
    </source>
</evidence>
<accession>A0A5B8MJA7</accession>
<feature type="region of interest" description="Disordered" evidence="1">
    <location>
        <begin position="1"/>
        <end position="31"/>
    </location>
</feature>
<dbReference type="Pfam" id="PF09366">
    <property type="entry name" value="DUF1997"/>
    <property type="match status" value="1"/>
</dbReference>
<dbReference type="EMBL" id="CP031037">
    <property type="protein sequence ID" value="QDZ20361.1"/>
    <property type="molecule type" value="Genomic_DNA"/>
</dbReference>
<keyword evidence="3" id="KW-1185">Reference proteome</keyword>
<evidence type="ECO:0000313" key="3">
    <source>
        <dbReference type="Proteomes" id="UP000316726"/>
    </source>
</evidence>
<dbReference type="Proteomes" id="UP000316726">
    <property type="component" value="Chromosome 4"/>
</dbReference>
<feature type="compositionally biased region" description="Polar residues" evidence="1">
    <location>
        <begin position="1"/>
        <end position="11"/>
    </location>
</feature>
<sequence>MRSRSSRQSGTMVVEPSEENPLSQGRGRSEGATYFSQDHEFKVDFDHAFQGGVAGRTMLGEWVTNPGLLLVASYGEDNVRRAEGDESQQEEDEGTSVWHVTLPKVKIFSWQVQPSFDISATVMPNGIVFTSKSIVLDGTNIPDSLKSTQIEFSLFSQLYLEDEDAEGESSERVQGRSSMIAQNALTLGVYLPKRLSRLPGVKRTGNIIVRTILNSVDRSAKNKLVMSFQNYRKSREMGRSDETVA</sequence>
<proteinExistence type="predicted"/>
<dbReference type="AlphaFoldDB" id="A0A5B8MJA7"/>
<reference evidence="2 3" key="1">
    <citation type="submission" date="2018-07" db="EMBL/GenBank/DDBJ databases">
        <title>The complete nuclear genome of the prasinophyte Chloropicon primus (CCMP1205).</title>
        <authorList>
            <person name="Pombert J.-F."/>
            <person name="Otis C."/>
            <person name="Turmel M."/>
            <person name="Lemieux C."/>
        </authorList>
    </citation>
    <scope>NUCLEOTIDE SEQUENCE [LARGE SCALE GENOMIC DNA]</scope>
    <source>
        <strain evidence="2 3">CCMP1205</strain>
    </source>
</reference>
<evidence type="ECO:0000256" key="1">
    <source>
        <dbReference type="SAM" id="MobiDB-lite"/>
    </source>
</evidence>
<name>A0A5B8MJA7_9CHLO</name>
<gene>
    <name evidence="2" type="ORF">A3770_04p28790</name>
</gene>
<protein>
    <submittedName>
        <fullName evidence="2">Uncharacterized protein</fullName>
    </submittedName>
</protein>